<organism evidence="7 8">
    <name type="scientific">Methanothermococcus okinawensis (strain DSM 14208 / JCM 11175 / IH1)</name>
    <dbReference type="NCBI Taxonomy" id="647113"/>
    <lineage>
        <taxon>Archaea</taxon>
        <taxon>Methanobacteriati</taxon>
        <taxon>Methanobacteriota</taxon>
        <taxon>Methanomada group</taxon>
        <taxon>Methanococci</taxon>
        <taxon>Methanococcales</taxon>
        <taxon>Methanococcaceae</taxon>
        <taxon>Methanothermococcus</taxon>
    </lineage>
</organism>
<evidence type="ECO:0000256" key="6">
    <source>
        <dbReference type="SAM" id="Phobius"/>
    </source>
</evidence>
<dbReference type="PANTHER" id="PTHR21716">
    <property type="entry name" value="TRANSMEMBRANE PROTEIN"/>
    <property type="match status" value="1"/>
</dbReference>
<evidence type="ECO:0000256" key="3">
    <source>
        <dbReference type="ARBA" id="ARBA00022692"/>
    </source>
</evidence>
<keyword evidence="4 6" id="KW-1133">Transmembrane helix</keyword>
<dbReference type="PANTHER" id="PTHR21716:SF71">
    <property type="entry name" value="TRANSPORT PROTEIN MJ1177-RELATED"/>
    <property type="match status" value="1"/>
</dbReference>
<comment type="subcellular location">
    <subcellularLocation>
        <location evidence="1">Membrane</location>
        <topology evidence="1">Multi-pass membrane protein</topology>
    </subcellularLocation>
</comment>
<keyword evidence="3 6" id="KW-0812">Transmembrane</keyword>
<dbReference type="EMBL" id="CP002792">
    <property type="protein sequence ID" value="AEH07250.1"/>
    <property type="molecule type" value="Genomic_DNA"/>
</dbReference>
<protein>
    <recommendedName>
        <fullName evidence="9">AI-2E family transporter</fullName>
    </recommendedName>
</protein>
<sequence>MNNEEYRLLMKIFVLGVFLAIVYMTYPFLDTLALSCAFAYMGKPIYDKLKPHTGNTLAAIICLLAFIIPTVIVGYIVLKELLIFLQQINIQSLNLQSMDTVERLNNLLYKVSSIFGYSWQVDEQTLSNYISQILSYLEPYIKNSLAQLMILPEIAIKTMIVLFMTYYFLKDGHVVKKAILAQVPDKYYEKTELFLNNLNESYKNLFIGNALTSIAIGVISGIGYYIIGIPNAFILAVITGVFALLPIIGGWTVYIPLSIYYLMTGEIVKGIELLLFGWIFLSTLPDFVIRPLIVKKESDVHPSLILIAFLIGPLTLGLGGFAMGPLIVGAFDALWRVKLRESK</sequence>
<accession>F8AJQ2</accession>
<evidence type="ECO:0008006" key="9">
    <source>
        <dbReference type="Google" id="ProtNLM"/>
    </source>
</evidence>
<dbReference type="HOGENOM" id="CLU_041771_3_0_2"/>
<keyword evidence="8" id="KW-1185">Reference proteome</keyword>
<dbReference type="eggNOG" id="arCOG02642">
    <property type="taxonomic scope" value="Archaea"/>
</dbReference>
<dbReference type="KEGG" id="mok:Metok_1282"/>
<evidence type="ECO:0000313" key="7">
    <source>
        <dbReference type="EMBL" id="AEH07250.1"/>
    </source>
</evidence>
<reference evidence="7" key="1">
    <citation type="submission" date="2011-05" db="EMBL/GenBank/DDBJ databases">
        <title>Complete sequence of chromosome of Methanothermococcus okinawensis IH1.</title>
        <authorList>
            <consortium name="US DOE Joint Genome Institute"/>
            <person name="Lucas S."/>
            <person name="Han J."/>
            <person name="Lapidus A."/>
            <person name="Cheng J.-F."/>
            <person name="Goodwin L."/>
            <person name="Pitluck S."/>
            <person name="Peters L."/>
            <person name="Mikhailova N."/>
            <person name="Held B."/>
            <person name="Han C."/>
            <person name="Tapia R."/>
            <person name="Land M."/>
            <person name="Hauser L."/>
            <person name="Kyrpides N."/>
            <person name="Ivanova N."/>
            <person name="Pagani I."/>
            <person name="Sieprawska-Lupa M."/>
            <person name="Takai K."/>
            <person name="Miyazaki J."/>
            <person name="Whitman W."/>
            <person name="Woyke T."/>
        </authorList>
    </citation>
    <scope>NUCLEOTIDE SEQUENCE [LARGE SCALE GENOMIC DNA]</scope>
    <source>
        <strain evidence="7">IH1</strain>
    </source>
</reference>
<dbReference type="InterPro" id="IPR002549">
    <property type="entry name" value="AI-2E-like"/>
</dbReference>
<dbReference type="Pfam" id="PF01594">
    <property type="entry name" value="AI-2E_transport"/>
    <property type="match status" value="1"/>
</dbReference>
<dbReference type="GO" id="GO:0016020">
    <property type="term" value="C:membrane"/>
    <property type="evidence" value="ECO:0007669"/>
    <property type="project" value="UniProtKB-SubCell"/>
</dbReference>
<proteinExistence type="inferred from homology"/>
<dbReference type="STRING" id="647113.Metok_1282"/>
<keyword evidence="5 6" id="KW-0472">Membrane</keyword>
<dbReference type="RefSeq" id="WP_013867432.1">
    <property type="nucleotide sequence ID" value="NC_015636.1"/>
</dbReference>
<feature type="transmembrane region" description="Helical" evidence="6">
    <location>
        <begin position="205"/>
        <end position="227"/>
    </location>
</feature>
<comment type="similarity">
    <text evidence="2">Belongs to the autoinducer-2 exporter (AI-2E) (TC 2.A.86) family.</text>
</comment>
<dbReference type="GeneID" id="10773438"/>
<feature type="transmembrane region" description="Helical" evidence="6">
    <location>
        <begin position="233"/>
        <end position="261"/>
    </location>
</feature>
<feature type="transmembrane region" description="Helical" evidence="6">
    <location>
        <begin position="12"/>
        <end position="42"/>
    </location>
</feature>
<dbReference type="AlphaFoldDB" id="F8AJQ2"/>
<feature type="transmembrane region" description="Helical" evidence="6">
    <location>
        <begin position="54"/>
        <end position="78"/>
    </location>
</feature>
<feature type="transmembrane region" description="Helical" evidence="6">
    <location>
        <begin position="305"/>
        <end position="335"/>
    </location>
</feature>
<feature type="transmembrane region" description="Helical" evidence="6">
    <location>
        <begin position="145"/>
        <end position="169"/>
    </location>
</feature>
<evidence type="ECO:0000256" key="4">
    <source>
        <dbReference type="ARBA" id="ARBA00022989"/>
    </source>
</evidence>
<evidence type="ECO:0000313" key="8">
    <source>
        <dbReference type="Proteomes" id="UP000009296"/>
    </source>
</evidence>
<evidence type="ECO:0000256" key="2">
    <source>
        <dbReference type="ARBA" id="ARBA00009773"/>
    </source>
</evidence>
<dbReference type="Proteomes" id="UP000009296">
    <property type="component" value="Chromosome"/>
</dbReference>
<evidence type="ECO:0000256" key="5">
    <source>
        <dbReference type="ARBA" id="ARBA00023136"/>
    </source>
</evidence>
<gene>
    <name evidence="7" type="ordered locus">Metok_1282</name>
</gene>
<evidence type="ECO:0000256" key="1">
    <source>
        <dbReference type="ARBA" id="ARBA00004141"/>
    </source>
</evidence>
<name>F8AJQ2_METOI</name>
<feature type="transmembrane region" description="Helical" evidence="6">
    <location>
        <begin position="273"/>
        <end position="293"/>
    </location>
</feature>
<dbReference type="OrthoDB" id="137390at2157"/>